<dbReference type="PANTHER" id="PTHR46402">
    <property type="entry name" value="SET AND MYND DOMAIN-CONTAINING PROTEIN 5"/>
    <property type="match status" value="1"/>
</dbReference>
<proteinExistence type="predicted"/>
<evidence type="ECO:0000256" key="2">
    <source>
        <dbReference type="ARBA" id="ARBA00022679"/>
    </source>
</evidence>
<feature type="compositionally biased region" description="Acidic residues" evidence="4">
    <location>
        <begin position="247"/>
        <end position="259"/>
    </location>
</feature>
<dbReference type="SUPFAM" id="SSF82199">
    <property type="entry name" value="SET domain"/>
    <property type="match status" value="1"/>
</dbReference>
<evidence type="ECO:0000256" key="4">
    <source>
        <dbReference type="SAM" id="MobiDB-lite"/>
    </source>
</evidence>
<organism evidence="5">
    <name type="scientific">Chromera velia CCMP2878</name>
    <dbReference type="NCBI Taxonomy" id="1169474"/>
    <lineage>
        <taxon>Eukaryota</taxon>
        <taxon>Sar</taxon>
        <taxon>Alveolata</taxon>
        <taxon>Colpodellida</taxon>
        <taxon>Chromeraceae</taxon>
        <taxon>Chromera</taxon>
    </lineage>
</organism>
<evidence type="ECO:0000256" key="1">
    <source>
        <dbReference type="ARBA" id="ARBA00022603"/>
    </source>
</evidence>
<sequence length="572" mass="62876">MEDFGIFGDVTGETGVVDGGKSLDIRGSSPAKLAIPSVPEFALHRTQLETPLLVPKSVLGRRQSDPFGIRTSAGPDGPHSSQVDIVETPAEDPSDSLAAACAREGPVRLQDCGAMGFGLVASERIQAGTAVLKERPMACVDLNFGVEGSLAQRVYRLLLPHTKKLTQCADASFFPSSSSCSSVSPSCDVDGTAEREKLFKTSPPYFQWALWTAAFLCSPAEVQRRFSTEMASGIAPLNPKKRRDGETETETDTESEGEGGMEMRLEGEAKETARCAGRFASFLKSLMCSSFLALVEVPELAELTEDHWTEERLTRLFLAYTCNAHGFGRCAALFRVGSKINHVCGRPNVNYRSSVDGDESVGVWWATETIEEGALLETDYLEGTPFLCRQERRGLLREKKLFTCRCVECRGECGHGRKECDCPVDPLRAFPCLSTGCGRPVTERKRVQKKEVDSDSKVGSVVSSEAALSGRWKCEGCGRERTSSELFEALGRRARVGQAGEKREAHWKEGSLKIAWWFLLEERNLLESSRSPIEWSPETAERSLRDAEMLVGPFHPAVLRMKKRLGVELDVN</sequence>
<name>A0A0G4I3U0_9ALVE</name>
<keyword evidence="3" id="KW-0949">S-adenosyl-L-methionine</keyword>
<dbReference type="Gene3D" id="2.170.270.10">
    <property type="entry name" value="SET domain"/>
    <property type="match status" value="1"/>
</dbReference>
<keyword evidence="2" id="KW-0808">Transferase</keyword>
<dbReference type="GO" id="GO:0045814">
    <property type="term" value="P:negative regulation of gene expression, epigenetic"/>
    <property type="evidence" value="ECO:0007669"/>
    <property type="project" value="TreeGrafter"/>
</dbReference>
<dbReference type="Gene3D" id="6.10.140.2220">
    <property type="match status" value="1"/>
</dbReference>
<dbReference type="Gene3D" id="1.10.220.160">
    <property type="match status" value="1"/>
</dbReference>
<feature type="region of interest" description="Disordered" evidence="4">
    <location>
        <begin position="233"/>
        <end position="260"/>
    </location>
</feature>
<dbReference type="AlphaFoldDB" id="A0A0G4I3U0"/>
<dbReference type="VEuPathDB" id="CryptoDB:Cvel_10705"/>
<protein>
    <recommendedName>
        <fullName evidence="6">SET domain-containing protein</fullName>
    </recommendedName>
</protein>
<dbReference type="GO" id="GO:0032259">
    <property type="term" value="P:methylation"/>
    <property type="evidence" value="ECO:0007669"/>
    <property type="project" value="UniProtKB-KW"/>
</dbReference>
<dbReference type="PANTHER" id="PTHR46402:SF2">
    <property type="entry name" value="HISTONE-LYSINE N-TRIMETHYLTRANSFERASE SMYD5"/>
    <property type="match status" value="1"/>
</dbReference>
<dbReference type="InterPro" id="IPR046341">
    <property type="entry name" value="SET_dom_sf"/>
</dbReference>
<reference evidence="5" key="1">
    <citation type="submission" date="2014-11" db="EMBL/GenBank/DDBJ databases">
        <authorList>
            <person name="Otto D Thomas"/>
            <person name="Naeem Raeece"/>
        </authorList>
    </citation>
    <scope>NUCLEOTIDE SEQUENCE</scope>
</reference>
<evidence type="ECO:0008006" key="6">
    <source>
        <dbReference type="Google" id="ProtNLM"/>
    </source>
</evidence>
<dbReference type="EMBL" id="CDMZ01004982">
    <property type="protein sequence ID" value="CEM51574.1"/>
    <property type="molecule type" value="Genomic_DNA"/>
</dbReference>
<keyword evidence="1" id="KW-0489">Methyltransferase</keyword>
<evidence type="ECO:0000256" key="3">
    <source>
        <dbReference type="ARBA" id="ARBA00022691"/>
    </source>
</evidence>
<accession>A0A0G4I3U0</accession>
<gene>
    <name evidence="5" type="ORF">Cvel_10705</name>
</gene>
<evidence type="ECO:0000313" key="5">
    <source>
        <dbReference type="EMBL" id="CEM51574.1"/>
    </source>
</evidence>
<dbReference type="GO" id="GO:0042799">
    <property type="term" value="F:histone H4K20 methyltransferase activity"/>
    <property type="evidence" value="ECO:0007669"/>
    <property type="project" value="TreeGrafter"/>
</dbReference>